<feature type="region of interest" description="Disordered" evidence="5">
    <location>
        <begin position="205"/>
        <end position="224"/>
    </location>
</feature>
<feature type="transmembrane region" description="Helical" evidence="6">
    <location>
        <begin position="250"/>
        <end position="268"/>
    </location>
</feature>
<feature type="transmembrane region" description="Helical" evidence="6">
    <location>
        <begin position="362"/>
        <end position="385"/>
    </location>
</feature>
<dbReference type="GO" id="GO:0022857">
    <property type="term" value="F:transmembrane transporter activity"/>
    <property type="evidence" value="ECO:0007669"/>
    <property type="project" value="InterPro"/>
</dbReference>
<evidence type="ECO:0000256" key="3">
    <source>
        <dbReference type="ARBA" id="ARBA00022989"/>
    </source>
</evidence>
<keyword evidence="2 6" id="KW-0812">Transmembrane</keyword>
<dbReference type="OrthoDB" id="410267at2759"/>
<dbReference type="InterPro" id="IPR011701">
    <property type="entry name" value="MFS"/>
</dbReference>
<dbReference type="Pfam" id="PF07690">
    <property type="entry name" value="MFS_1"/>
    <property type="match status" value="1"/>
</dbReference>
<name>A0A067N1K7_BOTB1</name>
<feature type="transmembrane region" description="Helical" evidence="6">
    <location>
        <begin position="75"/>
        <end position="96"/>
    </location>
</feature>
<feature type="transmembrane region" description="Helical" evidence="6">
    <location>
        <begin position="143"/>
        <end position="163"/>
    </location>
</feature>
<dbReference type="Proteomes" id="UP000027195">
    <property type="component" value="Unassembled WGS sequence"/>
</dbReference>
<evidence type="ECO:0000256" key="2">
    <source>
        <dbReference type="ARBA" id="ARBA00022692"/>
    </source>
</evidence>
<feature type="transmembrane region" description="Helical" evidence="6">
    <location>
        <begin position="335"/>
        <end position="356"/>
    </location>
</feature>
<keyword evidence="8" id="KW-1185">Reference proteome</keyword>
<dbReference type="EMBL" id="KL198022">
    <property type="protein sequence ID" value="KDQ18042.1"/>
    <property type="molecule type" value="Genomic_DNA"/>
</dbReference>
<dbReference type="SUPFAM" id="SSF103473">
    <property type="entry name" value="MFS general substrate transporter"/>
    <property type="match status" value="1"/>
</dbReference>
<proteinExistence type="predicted"/>
<reference evidence="8" key="1">
    <citation type="journal article" date="2014" name="Proc. Natl. Acad. Sci. U.S.A.">
        <title>Extensive sampling of basidiomycete genomes demonstrates inadequacy of the white-rot/brown-rot paradigm for wood decay fungi.</title>
        <authorList>
            <person name="Riley R."/>
            <person name="Salamov A.A."/>
            <person name="Brown D.W."/>
            <person name="Nagy L.G."/>
            <person name="Floudas D."/>
            <person name="Held B.W."/>
            <person name="Levasseur A."/>
            <person name="Lombard V."/>
            <person name="Morin E."/>
            <person name="Otillar R."/>
            <person name="Lindquist E.A."/>
            <person name="Sun H."/>
            <person name="LaButti K.M."/>
            <person name="Schmutz J."/>
            <person name="Jabbour D."/>
            <person name="Luo H."/>
            <person name="Baker S.E."/>
            <person name="Pisabarro A.G."/>
            <person name="Walton J.D."/>
            <person name="Blanchette R.A."/>
            <person name="Henrissat B."/>
            <person name="Martin F."/>
            <person name="Cullen D."/>
            <person name="Hibbett D.S."/>
            <person name="Grigoriev I.V."/>
        </authorList>
    </citation>
    <scope>NUCLEOTIDE SEQUENCE [LARGE SCALE GENOMIC DNA]</scope>
    <source>
        <strain evidence="8">FD-172 SS1</strain>
    </source>
</reference>
<organism evidence="7 8">
    <name type="scientific">Botryobasidium botryosum (strain FD-172 SS1)</name>
    <dbReference type="NCBI Taxonomy" id="930990"/>
    <lineage>
        <taxon>Eukaryota</taxon>
        <taxon>Fungi</taxon>
        <taxon>Dikarya</taxon>
        <taxon>Basidiomycota</taxon>
        <taxon>Agaricomycotina</taxon>
        <taxon>Agaricomycetes</taxon>
        <taxon>Cantharellales</taxon>
        <taxon>Botryobasidiaceae</taxon>
        <taxon>Botryobasidium</taxon>
    </lineage>
</organism>
<evidence type="ECO:0000256" key="1">
    <source>
        <dbReference type="ARBA" id="ARBA00004141"/>
    </source>
</evidence>
<feature type="transmembrane region" description="Helical" evidence="6">
    <location>
        <begin position="183"/>
        <end position="202"/>
    </location>
</feature>
<evidence type="ECO:0000256" key="5">
    <source>
        <dbReference type="SAM" id="MobiDB-lite"/>
    </source>
</evidence>
<feature type="transmembrane region" description="Helical" evidence="6">
    <location>
        <begin position="397"/>
        <end position="418"/>
    </location>
</feature>
<dbReference type="HOGENOM" id="CLU_012596_2_1_1"/>
<feature type="transmembrane region" description="Helical" evidence="6">
    <location>
        <begin position="108"/>
        <end position="131"/>
    </location>
</feature>
<keyword evidence="4 6" id="KW-0472">Membrane</keyword>
<feature type="transmembrane region" description="Helical" evidence="6">
    <location>
        <begin position="9"/>
        <end position="33"/>
    </location>
</feature>
<protein>
    <recommendedName>
        <fullName evidence="9">Nodulin-like domain-containing protein</fullName>
    </recommendedName>
</protein>
<comment type="subcellular location">
    <subcellularLocation>
        <location evidence="1">Membrane</location>
        <topology evidence="1">Multi-pass membrane protein</topology>
    </subcellularLocation>
</comment>
<evidence type="ECO:0008006" key="9">
    <source>
        <dbReference type="Google" id="ProtNLM"/>
    </source>
</evidence>
<dbReference type="InParanoid" id="A0A067N1K7"/>
<evidence type="ECO:0000313" key="8">
    <source>
        <dbReference type="Proteomes" id="UP000027195"/>
    </source>
</evidence>
<dbReference type="InterPro" id="IPR036259">
    <property type="entry name" value="MFS_trans_sf"/>
</dbReference>
<accession>A0A067N1K7</accession>
<dbReference type="PANTHER" id="PTHR21576">
    <property type="entry name" value="UNCHARACTERIZED NODULIN-LIKE PROTEIN"/>
    <property type="match status" value="1"/>
</dbReference>
<feature type="transmembrane region" description="Helical" evidence="6">
    <location>
        <begin position="438"/>
        <end position="457"/>
    </location>
</feature>
<dbReference type="PANTHER" id="PTHR21576:SF158">
    <property type="entry name" value="RIBOSOMAL RNA-PROCESSING PROTEIN 12-LIKE CONSERVED DOMAIN-CONTAINING PROTEIN"/>
    <property type="match status" value="1"/>
</dbReference>
<feature type="transmembrane region" description="Helical" evidence="6">
    <location>
        <begin position="45"/>
        <end position="68"/>
    </location>
</feature>
<evidence type="ECO:0000256" key="4">
    <source>
        <dbReference type="ARBA" id="ARBA00023136"/>
    </source>
</evidence>
<gene>
    <name evidence="7" type="ORF">BOTBODRAFT_547770</name>
</gene>
<evidence type="ECO:0000313" key="7">
    <source>
        <dbReference type="EMBL" id="KDQ18042.1"/>
    </source>
</evidence>
<sequence length="464" mass="49506">MGLTTKLELVFTCACIGANAMCAGAIFCFPLLAAPLGVNLHLTQAQLSTIALAGMMGQYPFGPIWGMIADRAGPWVCSICASVLFALSFGLFSHTISISSADITYNTYLLLVFYFFLAGLGTVASYFSFMFSAFKVFPRNSGLATGVVTAVFGFSPFFLSVVATKYFTDVETGAINVAGFTKFLATRLGLVYAIGAIGLRAVPKDGEPQTEDTEGATETSPLLADNALEQRQKREAARDSASAVLCDRQFWMLTFIVIVCIGSAEMVISNVGTIVVSLSTSTLVSAPAQVRLLSASNTISRLITGPLADYLSPMSMSSSEAVVLPLAGARTMSRAVFVCLFTIIMTISYLWMSFGVRTEHGIWALSLGVGASYGGLWTILPSLVASFWGTRHAGRNFGILSNAPFLGTPLFTYLYAAISDRSRGEETICQGAGCWLTTFRICAGAGCVAVVTSIVLWRERRAKV</sequence>
<dbReference type="AlphaFoldDB" id="A0A067N1K7"/>
<keyword evidence="3 6" id="KW-1133">Transmembrane helix</keyword>
<evidence type="ECO:0000256" key="6">
    <source>
        <dbReference type="SAM" id="Phobius"/>
    </source>
</evidence>
<dbReference type="GO" id="GO:0000329">
    <property type="term" value="C:fungal-type vacuole membrane"/>
    <property type="evidence" value="ECO:0007669"/>
    <property type="project" value="TreeGrafter"/>
</dbReference>
<dbReference type="Gene3D" id="1.20.1250.20">
    <property type="entry name" value="MFS general substrate transporter like domains"/>
    <property type="match status" value="2"/>
</dbReference>